<name>A0AAN8VHL9_9MAGN</name>
<dbReference type="InterPro" id="IPR008710">
    <property type="entry name" value="Nicastrin"/>
</dbReference>
<evidence type="ECO:0000313" key="2">
    <source>
        <dbReference type="EMBL" id="KAK6927808.1"/>
    </source>
</evidence>
<proteinExistence type="predicted"/>
<protein>
    <recommendedName>
        <fullName evidence="4">Nicastrin</fullName>
    </recommendedName>
</protein>
<dbReference type="GO" id="GO:0005886">
    <property type="term" value="C:plasma membrane"/>
    <property type="evidence" value="ECO:0007669"/>
    <property type="project" value="TreeGrafter"/>
</dbReference>
<accession>A0AAN8VHL9</accession>
<evidence type="ECO:0000313" key="3">
    <source>
        <dbReference type="Proteomes" id="UP001370490"/>
    </source>
</evidence>
<dbReference type="EMBL" id="JBAMMX010000014">
    <property type="protein sequence ID" value="KAK6927808.1"/>
    <property type="molecule type" value="Genomic_DNA"/>
</dbReference>
<dbReference type="Proteomes" id="UP001370490">
    <property type="component" value="Unassembled WGS sequence"/>
</dbReference>
<reference evidence="2 3" key="1">
    <citation type="submission" date="2023-12" db="EMBL/GenBank/DDBJ databases">
        <title>A high-quality genome assembly for Dillenia turbinata (Dilleniales).</title>
        <authorList>
            <person name="Chanderbali A."/>
        </authorList>
    </citation>
    <scope>NUCLEOTIDE SEQUENCE [LARGE SCALE GENOMIC DNA]</scope>
    <source>
        <strain evidence="2">LSX21</strain>
        <tissue evidence="2">Leaf</tissue>
    </source>
</reference>
<gene>
    <name evidence="2" type="ORF">RJ641_006399</name>
</gene>
<dbReference type="Pfam" id="PF05450">
    <property type="entry name" value="Nicastrin"/>
    <property type="match status" value="1"/>
</dbReference>
<keyword evidence="3" id="KW-1185">Reference proteome</keyword>
<feature type="transmembrane region" description="Helical" evidence="1">
    <location>
        <begin position="233"/>
        <end position="256"/>
    </location>
</feature>
<keyword evidence="1" id="KW-0812">Transmembrane</keyword>
<comment type="caution">
    <text evidence="2">The sequence shown here is derived from an EMBL/GenBank/DDBJ whole genome shotgun (WGS) entry which is preliminary data.</text>
</comment>
<dbReference type="GO" id="GO:0016485">
    <property type="term" value="P:protein processing"/>
    <property type="evidence" value="ECO:0007669"/>
    <property type="project" value="InterPro"/>
</dbReference>
<keyword evidence="1" id="KW-0472">Membrane</keyword>
<organism evidence="2 3">
    <name type="scientific">Dillenia turbinata</name>
    <dbReference type="NCBI Taxonomy" id="194707"/>
    <lineage>
        <taxon>Eukaryota</taxon>
        <taxon>Viridiplantae</taxon>
        <taxon>Streptophyta</taxon>
        <taxon>Embryophyta</taxon>
        <taxon>Tracheophyta</taxon>
        <taxon>Spermatophyta</taxon>
        <taxon>Magnoliopsida</taxon>
        <taxon>eudicotyledons</taxon>
        <taxon>Gunneridae</taxon>
        <taxon>Pentapetalae</taxon>
        <taxon>Dilleniales</taxon>
        <taxon>Dilleniaceae</taxon>
        <taxon>Dillenia</taxon>
    </lineage>
</organism>
<dbReference type="AlphaFoldDB" id="A0AAN8VHL9"/>
<keyword evidence="1" id="KW-1133">Transmembrane helix</keyword>
<evidence type="ECO:0008006" key="4">
    <source>
        <dbReference type="Google" id="ProtNLM"/>
    </source>
</evidence>
<dbReference type="PANTHER" id="PTHR21092">
    <property type="entry name" value="NICASTRIN"/>
    <property type="match status" value="1"/>
</dbReference>
<evidence type="ECO:0000256" key="1">
    <source>
        <dbReference type="SAM" id="Phobius"/>
    </source>
</evidence>
<sequence length="263" mass="28862">MTFLRKDPKTTGIILEDFDSVFTNKFYHTNINSSSIIVAASIVARSLYILAHQSKDLSTSALSAINVNASLIEELIDCLVKCEPGLSCSLVRSYISPRNACPSNYVGVVLGEPSSTPPPEYVTDISRFVWNFLAERTSRPHENATSACPDDCRNTGDVCIKTETDGKGVCVTSTTRYVPAYSTRLKYESEGWNILPADSSDPMGMVDPVWTESNWDVITLRLYAVEDAAYDRLVLLGGCTLTVIAYIATLLTGSFITKTLKQD</sequence>
<dbReference type="PANTHER" id="PTHR21092:SF0">
    <property type="entry name" value="NICASTRIN"/>
    <property type="match status" value="1"/>
</dbReference>